<keyword evidence="1" id="KW-1133">Transmembrane helix</keyword>
<keyword evidence="3" id="KW-1185">Reference proteome</keyword>
<dbReference type="PANTHER" id="PTHR43535:SF1">
    <property type="entry name" value="PHOSPHATIDATE CYTIDYLYLTRANSFERASE"/>
    <property type="match status" value="1"/>
</dbReference>
<dbReference type="OrthoDB" id="9799199at2"/>
<accession>A0A0D0Q8S3</accession>
<keyword evidence="2" id="KW-0808">Transferase</keyword>
<feature type="transmembrane region" description="Helical" evidence="1">
    <location>
        <begin position="50"/>
        <end position="81"/>
    </location>
</feature>
<feature type="transmembrane region" description="Helical" evidence="1">
    <location>
        <begin position="146"/>
        <end position="169"/>
    </location>
</feature>
<feature type="transmembrane region" description="Helical" evidence="1">
    <location>
        <begin position="181"/>
        <end position="199"/>
    </location>
</feature>
<dbReference type="AlphaFoldDB" id="A0A0D0Q8S3"/>
<organism evidence="2 3">
    <name type="scientific">Wenxinia marina DSM 24838</name>
    <dbReference type="NCBI Taxonomy" id="1123501"/>
    <lineage>
        <taxon>Bacteria</taxon>
        <taxon>Pseudomonadati</taxon>
        <taxon>Pseudomonadota</taxon>
        <taxon>Alphaproteobacteria</taxon>
        <taxon>Rhodobacterales</taxon>
        <taxon>Roseobacteraceae</taxon>
        <taxon>Wenxinia</taxon>
    </lineage>
</organism>
<dbReference type="eggNOG" id="COG4589">
    <property type="taxonomic scope" value="Bacteria"/>
</dbReference>
<evidence type="ECO:0000313" key="2">
    <source>
        <dbReference type="EMBL" id="KIQ67508.1"/>
    </source>
</evidence>
<dbReference type="PANTHER" id="PTHR43535">
    <property type="entry name" value="PHOSPHATIDATE CYTIDYLYLTRANSFERASE"/>
    <property type="match status" value="1"/>
</dbReference>
<proteinExistence type="predicted"/>
<dbReference type="EMBL" id="AONG01000022">
    <property type="protein sequence ID" value="KIQ67508.1"/>
    <property type="molecule type" value="Genomic_DNA"/>
</dbReference>
<dbReference type="GO" id="GO:0005886">
    <property type="term" value="C:plasma membrane"/>
    <property type="evidence" value="ECO:0007669"/>
    <property type="project" value="TreeGrafter"/>
</dbReference>
<reference evidence="2 3" key="1">
    <citation type="submission" date="2013-01" db="EMBL/GenBank/DDBJ databases">
        <authorList>
            <person name="Fiebig A."/>
            <person name="Goeker M."/>
            <person name="Klenk H.-P.P."/>
        </authorList>
    </citation>
    <scope>NUCLEOTIDE SEQUENCE [LARGE SCALE GENOMIC DNA]</scope>
    <source>
        <strain evidence="2 3">DSM 24838</strain>
    </source>
</reference>
<sequence length="313" mass="33959">MNPTAADIALLALGVTALLVVLTIVGEIARVRTGSAESPVLETYMTRIRSWWVMVALISLALLSGRTGIVLLTAFASFAALREFLTLTTKDPADHLSLALAFYVVLPLQYLLVWLRWEGLHAIFIPVLAFLFLPVVSALRGRPKRFLVRIAETQWALMICIFCVSHLAAPTMLTAPGWADRSVLMVAFLVLTVQLGDLADYYVGRRIGRRRIAAEISPRTWAGFGAGLLASALIGLVISWIVPFGPAGSMAMAALSFAAGTCGNLVMSAIKADRGVRDFSHLIPGQGGFVDQLDSVIFAAPVFYAVVRLFWLR</sequence>
<name>A0A0D0Q8S3_9RHOB</name>
<dbReference type="Proteomes" id="UP000035100">
    <property type="component" value="Unassembled WGS sequence"/>
</dbReference>
<dbReference type="PATRIC" id="fig|1123501.6.peg.4063"/>
<feature type="transmembrane region" description="Helical" evidence="1">
    <location>
        <begin position="293"/>
        <end position="311"/>
    </location>
</feature>
<evidence type="ECO:0000256" key="1">
    <source>
        <dbReference type="SAM" id="Phobius"/>
    </source>
</evidence>
<keyword evidence="1" id="KW-0472">Membrane</keyword>
<keyword evidence="1" id="KW-0812">Transmembrane</keyword>
<protein>
    <submittedName>
        <fullName evidence="2">Putative CDP-diglyceride synthetase/phosphatidate cytidylyltransferase</fullName>
        <ecNumber evidence="2">2.7.7.41</ecNumber>
    </submittedName>
</protein>
<comment type="caution">
    <text evidence="2">The sequence shown here is derived from an EMBL/GenBank/DDBJ whole genome shotgun (WGS) entry which is preliminary data.</text>
</comment>
<dbReference type="Pfam" id="PF01148">
    <property type="entry name" value="CTP_transf_1"/>
    <property type="match status" value="1"/>
</dbReference>
<dbReference type="GO" id="GO:0009273">
    <property type="term" value="P:peptidoglycan-based cell wall biogenesis"/>
    <property type="evidence" value="ECO:0007669"/>
    <property type="project" value="TreeGrafter"/>
</dbReference>
<feature type="transmembrane region" description="Helical" evidence="1">
    <location>
        <begin position="220"/>
        <end position="242"/>
    </location>
</feature>
<dbReference type="RefSeq" id="WP_018301729.1">
    <property type="nucleotide sequence ID" value="NZ_KB902278.1"/>
</dbReference>
<feature type="transmembrane region" description="Helical" evidence="1">
    <location>
        <begin position="93"/>
        <end position="113"/>
    </location>
</feature>
<dbReference type="GO" id="GO:0004605">
    <property type="term" value="F:phosphatidate cytidylyltransferase activity"/>
    <property type="evidence" value="ECO:0007669"/>
    <property type="project" value="UniProtKB-EC"/>
</dbReference>
<evidence type="ECO:0000313" key="3">
    <source>
        <dbReference type="Proteomes" id="UP000035100"/>
    </source>
</evidence>
<feature type="transmembrane region" description="Helical" evidence="1">
    <location>
        <begin position="119"/>
        <end position="139"/>
    </location>
</feature>
<dbReference type="STRING" id="1123501.Wenmar_03933"/>
<dbReference type="EC" id="2.7.7.41" evidence="2"/>
<keyword evidence="2" id="KW-0548">Nucleotidyltransferase</keyword>
<gene>
    <name evidence="2" type="ORF">Wenmar_03933</name>
</gene>